<dbReference type="Proteomes" id="UP001066276">
    <property type="component" value="Chromosome 4_1"/>
</dbReference>
<protein>
    <submittedName>
        <fullName evidence="2">Uncharacterized protein</fullName>
    </submittedName>
</protein>
<proteinExistence type="predicted"/>
<evidence type="ECO:0000256" key="1">
    <source>
        <dbReference type="SAM" id="MobiDB-lite"/>
    </source>
</evidence>
<keyword evidence="3" id="KW-1185">Reference proteome</keyword>
<gene>
    <name evidence="2" type="ORF">NDU88_000273</name>
</gene>
<dbReference type="AlphaFoldDB" id="A0AAV7SWU2"/>
<sequence>MQENALSPEKEYPGGSPEGTEAIPEEAGAHGRRNRQDDSETVRVLDPVQEREEVDSVGAGGQWRTENGTDGQVSEVENIRGLRGAKVLTATETVIVKDVLEGGDMERLATFWEKRGPYSYGLQPERDTGGGIFENRWRSGGRREQPLKGTNHYFFLFLFSLTEHQRY</sequence>
<evidence type="ECO:0000313" key="2">
    <source>
        <dbReference type="EMBL" id="KAJ1168347.1"/>
    </source>
</evidence>
<accession>A0AAV7SWU2</accession>
<reference evidence="2" key="1">
    <citation type="journal article" date="2022" name="bioRxiv">
        <title>Sequencing and chromosome-scale assembly of the giantPleurodeles waltlgenome.</title>
        <authorList>
            <person name="Brown T."/>
            <person name="Elewa A."/>
            <person name="Iarovenko S."/>
            <person name="Subramanian E."/>
            <person name="Araus A.J."/>
            <person name="Petzold A."/>
            <person name="Susuki M."/>
            <person name="Suzuki K.-i.T."/>
            <person name="Hayashi T."/>
            <person name="Toyoda A."/>
            <person name="Oliveira C."/>
            <person name="Osipova E."/>
            <person name="Leigh N.D."/>
            <person name="Simon A."/>
            <person name="Yun M.H."/>
        </authorList>
    </citation>
    <scope>NUCLEOTIDE SEQUENCE</scope>
    <source>
        <strain evidence="2">20211129_DDA</strain>
        <tissue evidence="2">Liver</tissue>
    </source>
</reference>
<comment type="caution">
    <text evidence="2">The sequence shown here is derived from an EMBL/GenBank/DDBJ whole genome shotgun (WGS) entry which is preliminary data.</text>
</comment>
<feature type="region of interest" description="Disordered" evidence="1">
    <location>
        <begin position="1"/>
        <end position="72"/>
    </location>
</feature>
<organism evidence="2 3">
    <name type="scientific">Pleurodeles waltl</name>
    <name type="common">Iberian ribbed newt</name>
    <dbReference type="NCBI Taxonomy" id="8319"/>
    <lineage>
        <taxon>Eukaryota</taxon>
        <taxon>Metazoa</taxon>
        <taxon>Chordata</taxon>
        <taxon>Craniata</taxon>
        <taxon>Vertebrata</taxon>
        <taxon>Euteleostomi</taxon>
        <taxon>Amphibia</taxon>
        <taxon>Batrachia</taxon>
        <taxon>Caudata</taxon>
        <taxon>Salamandroidea</taxon>
        <taxon>Salamandridae</taxon>
        <taxon>Pleurodelinae</taxon>
        <taxon>Pleurodeles</taxon>
    </lineage>
</organism>
<name>A0AAV7SWU2_PLEWA</name>
<dbReference type="EMBL" id="JANPWB010000007">
    <property type="protein sequence ID" value="KAJ1168347.1"/>
    <property type="molecule type" value="Genomic_DNA"/>
</dbReference>
<evidence type="ECO:0000313" key="3">
    <source>
        <dbReference type="Proteomes" id="UP001066276"/>
    </source>
</evidence>
<feature type="compositionally biased region" description="Basic and acidic residues" evidence="1">
    <location>
        <begin position="34"/>
        <end position="51"/>
    </location>
</feature>